<dbReference type="AlphaFoldDB" id="A0A7V3YG31"/>
<dbReference type="PANTHER" id="PTHR33695">
    <property type="entry name" value="LIPOPROTEIN SIGNAL PEPTIDASE"/>
    <property type="match status" value="1"/>
</dbReference>
<comment type="function">
    <text evidence="9">This protein specifically catalyzes the removal of signal peptides from prolipoproteins.</text>
</comment>
<keyword evidence="5 9" id="KW-0064">Aspartyl protease</keyword>
<reference evidence="11" key="1">
    <citation type="journal article" date="2020" name="mSystems">
        <title>Genome- and Community-Level Interaction Insights into Carbon Utilization and Element Cycling Functions of Hydrothermarchaeota in Hydrothermal Sediment.</title>
        <authorList>
            <person name="Zhou Z."/>
            <person name="Liu Y."/>
            <person name="Xu W."/>
            <person name="Pan J."/>
            <person name="Luo Z.H."/>
            <person name="Li M."/>
        </authorList>
    </citation>
    <scope>NUCLEOTIDE SEQUENCE [LARGE SCALE GENOMIC DNA]</scope>
    <source>
        <strain evidence="11">SpSt-747</strain>
    </source>
</reference>
<evidence type="ECO:0000256" key="10">
    <source>
        <dbReference type="RuleBase" id="RU004181"/>
    </source>
</evidence>
<comment type="pathway">
    <text evidence="9">Protein modification; lipoprotein biosynthesis (signal peptide cleavage).</text>
</comment>
<dbReference type="UniPathway" id="UPA00665"/>
<evidence type="ECO:0000256" key="4">
    <source>
        <dbReference type="ARBA" id="ARBA00022692"/>
    </source>
</evidence>
<keyword evidence="4 9" id="KW-0812">Transmembrane</keyword>
<dbReference type="GO" id="GO:0005886">
    <property type="term" value="C:plasma membrane"/>
    <property type="evidence" value="ECO:0007669"/>
    <property type="project" value="UniProtKB-SubCell"/>
</dbReference>
<comment type="similarity">
    <text evidence="1 9 10">Belongs to the peptidase A8 family.</text>
</comment>
<protein>
    <recommendedName>
        <fullName evidence="9">Lipoprotein signal peptidase</fullName>
        <ecNumber evidence="9">3.4.23.36</ecNumber>
    </recommendedName>
    <alternativeName>
        <fullName evidence="9">Prolipoprotein signal peptidase</fullName>
    </alternativeName>
    <alternativeName>
        <fullName evidence="9">Signal peptidase II</fullName>
        <shortName evidence="9">SPase II</shortName>
    </alternativeName>
</protein>
<keyword evidence="8 9" id="KW-0472">Membrane</keyword>
<feature type="active site" evidence="9">
    <location>
        <position position="114"/>
    </location>
</feature>
<evidence type="ECO:0000256" key="7">
    <source>
        <dbReference type="ARBA" id="ARBA00022989"/>
    </source>
</evidence>
<feature type="active site" evidence="9">
    <location>
        <position position="128"/>
    </location>
</feature>
<name>A0A7V3YG31_9BACT</name>
<evidence type="ECO:0000256" key="2">
    <source>
        <dbReference type="ARBA" id="ARBA00022475"/>
    </source>
</evidence>
<comment type="caution">
    <text evidence="9">Lacks conserved residue(s) required for the propagation of feature annotation.</text>
</comment>
<dbReference type="PANTHER" id="PTHR33695:SF1">
    <property type="entry name" value="LIPOPROTEIN SIGNAL PEPTIDASE"/>
    <property type="match status" value="1"/>
</dbReference>
<evidence type="ECO:0000256" key="6">
    <source>
        <dbReference type="ARBA" id="ARBA00022801"/>
    </source>
</evidence>
<dbReference type="HAMAP" id="MF_00161">
    <property type="entry name" value="LspA"/>
    <property type="match status" value="1"/>
</dbReference>
<comment type="caution">
    <text evidence="11">The sequence shown here is derived from an EMBL/GenBank/DDBJ whole genome shotgun (WGS) entry which is preliminary data.</text>
</comment>
<keyword evidence="2 9" id="KW-1003">Cell membrane</keyword>
<gene>
    <name evidence="9 11" type="primary">lspA</name>
    <name evidence="11" type="ORF">ENV30_04085</name>
</gene>
<keyword evidence="6 9" id="KW-0378">Hydrolase</keyword>
<organism evidence="11">
    <name type="scientific">Candidatus Caldatribacterium californiense</name>
    <dbReference type="NCBI Taxonomy" id="1454726"/>
    <lineage>
        <taxon>Bacteria</taxon>
        <taxon>Pseudomonadati</taxon>
        <taxon>Atribacterota</taxon>
        <taxon>Atribacteria</taxon>
        <taxon>Atribacterales</taxon>
        <taxon>Candidatus Caldatribacteriaceae</taxon>
        <taxon>Candidatus Caldatribacterium</taxon>
    </lineage>
</organism>
<dbReference type="GO" id="GO:0006508">
    <property type="term" value="P:proteolysis"/>
    <property type="evidence" value="ECO:0007669"/>
    <property type="project" value="UniProtKB-KW"/>
</dbReference>
<evidence type="ECO:0000256" key="8">
    <source>
        <dbReference type="ARBA" id="ARBA00023136"/>
    </source>
</evidence>
<evidence type="ECO:0000256" key="3">
    <source>
        <dbReference type="ARBA" id="ARBA00022670"/>
    </source>
</evidence>
<keyword evidence="7 9" id="KW-1133">Transmembrane helix</keyword>
<keyword evidence="3 9" id="KW-0645">Protease</keyword>
<dbReference type="InterPro" id="IPR001872">
    <property type="entry name" value="Peptidase_A8"/>
</dbReference>
<comment type="catalytic activity">
    <reaction evidence="9">
        <text>Release of signal peptides from bacterial membrane prolipoproteins. Hydrolyzes -Xaa-Yaa-Zaa-|-(S,diacylglyceryl)Cys-, in which Xaa is hydrophobic (preferably Leu), and Yaa (Ala or Ser) and Zaa (Gly or Ala) have small, neutral side chains.</text>
        <dbReference type="EC" id="3.4.23.36"/>
    </reaction>
</comment>
<feature type="transmembrane region" description="Helical" evidence="9">
    <location>
        <begin position="62"/>
        <end position="79"/>
    </location>
</feature>
<sequence length="153" mass="17437">MGKIVFFLLWFSGVLFDQITKWWAEECLQGAVVPVISQVLELRLRKNFASAFGLQFLNRPQHVVVTVGVTVFLLLVLFSGRHPRSLPFFFGGSLYLAGAWGNLIDRLWRGYVVDFIEPSFWATFNVADIFIVAGVIGIVWGFLRREERKNPGL</sequence>
<evidence type="ECO:0000256" key="5">
    <source>
        <dbReference type="ARBA" id="ARBA00022750"/>
    </source>
</evidence>
<dbReference type="NCBIfam" id="TIGR00077">
    <property type="entry name" value="lspA"/>
    <property type="match status" value="1"/>
</dbReference>
<dbReference type="PRINTS" id="PR00781">
    <property type="entry name" value="LIPOSIGPTASE"/>
</dbReference>
<proteinExistence type="inferred from homology"/>
<evidence type="ECO:0000256" key="1">
    <source>
        <dbReference type="ARBA" id="ARBA00006139"/>
    </source>
</evidence>
<dbReference type="EC" id="3.4.23.36" evidence="9"/>
<dbReference type="Pfam" id="PF01252">
    <property type="entry name" value="Peptidase_A8"/>
    <property type="match status" value="1"/>
</dbReference>
<feature type="transmembrane region" description="Helical" evidence="9">
    <location>
        <begin position="86"/>
        <end position="104"/>
    </location>
</feature>
<dbReference type="EMBL" id="DTFV01000057">
    <property type="protein sequence ID" value="HGI30473.1"/>
    <property type="molecule type" value="Genomic_DNA"/>
</dbReference>
<dbReference type="GO" id="GO:0004190">
    <property type="term" value="F:aspartic-type endopeptidase activity"/>
    <property type="evidence" value="ECO:0007669"/>
    <property type="project" value="UniProtKB-UniRule"/>
</dbReference>
<comment type="subcellular location">
    <subcellularLocation>
        <location evidence="9">Cell membrane</location>
        <topology evidence="9">Multi-pass membrane protein</topology>
    </subcellularLocation>
</comment>
<accession>A0A7V3YG31</accession>
<feature type="transmembrane region" description="Helical" evidence="9">
    <location>
        <begin position="124"/>
        <end position="143"/>
    </location>
</feature>
<evidence type="ECO:0000313" key="11">
    <source>
        <dbReference type="EMBL" id="HGI30473.1"/>
    </source>
</evidence>
<evidence type="ECO:0000256" key="9">
    <source>
        <dbReference type="HAMAP-Rule" id="MF_00161"/>
    </source>
</evidence>